<evidence type="ECO:0000313" key="2">
    <source>
        <dbReference type="EMBL" id="PVH98472.1"/>
    </source>
</evidence>
<evidence type="ECO:0000313" key="3">
    <source>
        <dbReference type="Proteomes" id="UP000244855"/>
    </source>
</evidence>
<name>A0A2V1DJX4_9PLEO</name>
<accession>A0A2V1DJX4</accession>
<dbReference type="AlphaFoldDB" id="A0A2V1DJX4"/>
<sequence>MVGDHNVFIFLPRLNPSNNTAQSGFNGRTQTLLLSQLQRAFIACVVGADRAPSSLQKSPRSKFEHQIYYNLYTTCHGAPAAADYLSTPSGEIFAMKRSQRPSSWVAPHGSAKCASRTFPWRYVTAATDFSFLASRFPRAFEVYIQIADTDRRWRARSRKTPWNQSGKRRSDDMGDLTQSGNEKHISLQHLTKLYAHELIHECLCHSLEACQLPPSVGSMPHIAINRPTVRPPPTPLAARKPNTFMRKKPVGWIYKVGRKESGLRIH</sequence>
<feature type="region of interest" description="Disordered" evidence="1">
    <location>
        <begin position="157"/>
        <end position="179"/>
    </location>
</feature>
<gene>
    <name evidence="2" type="ORF">DM02DRAFT_630186</name>
</gene>
<reference evidence="2 3" key="1">
    <citation type="journal article" date="2018" name="Sci. Rep.">
        <title>Comparative genomics provides insights into the lifestyle and reveals functional heterogeneity of dark septate endophytic fungi.</title>
        <authorList>
            <person name="Knapp D.G."/>
            <person name="Nemeth J.B."/>
            <person name="Barry K."/>
            <person name="Hainaut M."/>
            <person name="Henrissat B."/>
            <person name="Johnson J."/>
            <person name="Kuo A."/>
            <person name="Lim J.H.P."/>
            <person name="Lipzen A."/>
            <person name="Nolan M."/>
            <person name="Ohm R.A."/>
            <person name="Tamas L."/>
            <person name="Grigoriev I.V."/>
            <person name="Spatafora J.W."/>
            <person name="Nagy L.G."/>
            <person name="Kovacs G.M."/>
        </authorList>
    </citation>
    <scope>NUCLEOTIDE SEQUENCE [LARGE SCALE GENOMIC DNA]</scope>
    <source>
        <strain evidence="2 3">DSE2036</strain>
    </source>
</reference>
<keyword evidence="3" id="KW-1185">Reference proteome</keyword>
<organism evidence="2 3">
    <name type="scientific">Periconia macrospinosa</name>
    <dbReference type="NCBI Taxonomy" id="97972"/>
    <lineage>
        <taxon>Eukaryota</taxon>
        <taxon>Fungi</taxon>
        <taxon>Dikarya</taxon>
        <taxon>Ascomycota</taxon>
        <taxon>Pezizomycotina</taxon>
        <taxon>Dothideomycetes</taxon>
        <taxon>Pleosporomycetidae</taxon>
        <taxon>Pleosporales</taxon>
        <taxon>Massarineae</taxon>
        <taxon>Periconiaceae</taxon>
        <taxon>Periconia</taxon>
    </lineage>
</organism>
<proteinExistence type="predicted"/>
<dbReference type="EMBL" id="KZ805412">
    <property type="protein sequence ID" value="PVH98472.1"/>
    <property type="molecule type" value="Genomic_DNA"/>
</dbReference>
<protein>
    <submittedName>
        <fullName evidence="2">Uncharacterized protein</fullName>
    </submittedName>
</protein>
<evidence type="ECO:0000256" key="1">
    <source>
        <dbReference type="SAM" id="MobiDB-lite"/>
    </source>
</evidence>
<dbReference type="Proteomes" id="UP000244855">
    <property type="component" value="Unassembled WGS sequence"/>
</dbReference>